<evidence type="ECO:0000313" key="3">
    <source>
        <dbReference type="Proteomes" id="UP000682733"/>
    </source>
</evidence>
<sequence length="894" mass="102274">MFIPADHIVNVSIIIPITGQACYLIPITAMLKIPQCQFFFVGHHKQRRFIFDGISIGMATAAVGLDTANAIQIENIKSKINDLTKMLSYLHPFAGEEKHDQEQKTGSRPLTGQLRTEIGQKANDVGPLNVYENNVRQVNTDLLQAGNFTACPTVDVIEQAAAHYRMQFMMNEDMFREMRVVTHFFRETDTKSTEITDFVQTTGEQPFTLHFFTESQISRYISFIQSQKDSHKHMDATGSLIRKFTGHKRSLLHCIVFKDGDDPSQIIPLAPAILCDHSVPSIAYFVNVVRKIIVTITDKFISPSFIVIDFSPAILNALLQTSNNEEISLHLKRCWNVLLKTYSSKVLFAVTYIGFCCAHVMKAFSRSLKAAQVKKDTRKQIMHLFAFILLSVTLDQAMQLVNAVIQIFGDPYNTDSQALLQHFLNIGLDDSTTKIIYEDDDDGQQQQQEQDPLEVDETKISKLTMVLYDSLSAAATQDDEQSRHKSTSFFFTTTKNQSTFSNRVSMSSYGVNNDLSKQMNELSRQQQHTAYHGSYRQQDNIPEKMDQYNSSIELQYFKKKSKTAYHQAETTMSGSNSTLGPTLATDSLSNGPSQQARRYAETRFPFPPFMVKFTQDVKEQGILNELDDYFAKVRKIKLELDGHRLKQRRELLLFVKNRHVFLVLFDTNNWPTTLDIKSIQIIDELLKKKYLYFNHQRYALTDDEYLCPARVLVCSKCYEIGHFRSACMNKLDKCRTCGKEARDIKLHADECDGRQSCVRCKGQHESSDVRCPIIKSYRAVLTKSLLSPKDMTGDIRYRYNPTDFPLLDSSVMDHGGVNDRISKLEHNVNQLNDNPQRLLDVNNKLCEQQKQTQDLSMNFENMLQIDISFHYDFISQFETPICQTIIKALPPLVC</sequence>
<name>A0A8S2HI31_9BILA</name>
<dbReference type="EMBL" id="CAJOBA010002043">
    <property type="protein sequence ID" value="CAF3626885.1"/>
    <property type="molecule type" value="Genomic_DNA"/>
</dbReference>
<comment type="caution">
    <text evidence="2">The sequence shown here is derived from an EMBL/GenBank/DDBJ whole genome shotgun (WGS) entry which is preliminary data.</text>
</comment>
<dbReference type="Proteomes" id="UP000682733">
    <property type="component" value="Unassembled WGS sequence"/>
</dbReference>
<gene>
    <name evidence="1" type="ORF">OVA965_LOCUS6687</name>
    <name evidence="2" type="ORF">TMI583_LOCUS6683</name>
</gene>
<dbReference type="Proteomes" id="UP000677228">
    <property type="component" value="Unassembled WGS sequence"/>
</dbReference>
<proteinExistence type="predicted"/>
<organism evidence="2 3">
    <name type="scientific">Didymodactylos carnosus</name>
    <dbReference type="NCBI Taxonomy" id="1234261"/>
    <lineage>
        <taxon>Eukaryota</taxon>
        <taxon>Metazoa</taxon>
        <taxon>Spiralia</taxon>
        <taxon>Gnathifera</taxon>
        <taxon>Rotifera</taxon>
        <taxon>Eurotatoria</taxon>
        <taxon>Bdelloidea</taxon>
        <taxon>Philodinida</taxon>
        <taxon>Philodinidae</taxon>
        <taxon>Didymodactylos</taxon>
    </lineage>
</organism>
<evidence type="ECO:0000313" key="2">
    <source>
        <dbReference type="EMBL" id="CAF3626885.1"/>
    </source>
</evidence>
<evidence type="ECO:0000313" key="1">
    <source>
        <dbReference type="EMBL" id="CAF0841935.1"/>
    </source>
</evidence>
<protein>
    <submittedName>
        <fullName evidence="2">Uncharacterized protein</fullName>
    </submittedName>
</protein>
<accession>A0A8S2HI31</accession>
<dbReference type="AlphaFoldDB" id="A0A8S2HI31"/>
<dbReference type="EMBL" id="CAJNOK010002043">
    <property type="protein sequence ID" value="CAF0841935.1"/>
    <property type="molecule type" value="Genomic_DNA"/>
</dbReference>
<reference evidence="2" key="1">
    <citation type="submission" date="2021-02" db="EMBL/GenBank/DDBJ databases">
        <authorList>
            <person name="Nowell W R."/>
        </authorList>
    </citation>
    <scope>NUCLEOTIDE SEQUENCE</scope>
</reference>